<protein>
    <submittedName>
        <fullName evidence="2">Uncharacterized protein</fullName>
    </submittedName>
</protein>
<comment type="caution">
    <text evidence="2">The sequence shown here is derived from an EMBL/GenBank/DDBJ whole genome shotgun (WGS) entry which is preliminary data.</text>
</comment>
<dbReference type="AlphaFoldDB" id="A0A4Z1KEW3"/>
<accession>A0A4Z1KEW3</accession>
<evidence type="ECO:0000256" key="1">
    <source>
        <dbReference type="SAM" id="MobiDB-lite"/>
    </source>
</evidence>
<feature type="region of interest" description="Disordered" evidence="1">
    <location>
        <begin position="545"/>
        <end position="665"/>
    </location>
</feature>
<keyword evidence="3" id="KW-1185">Reference proteome</keyword>
<name>A0A4Z1KEW3_9HELO</name>
<dbReference type="Proteomes" id="UP000297229">
    <property type="component" value="Unassembled WGS sequence"/>
</dbReference>
<proteinExistence type="predicted"/>
<dbReference type="EMBL" id="PQXM01000018">
    <property type="protein sequence ID" value="TGO79967.1"/>
    <property type="molecule type" value="Genomic_DNA"/>
</dbReference>
<feature type="compositionally biased region" description="Basic and acidic residues" evidence="1">
    <location>
        <begin position="548"/>
        <end position="573"/>
    </location>
</feature>
<sequence length="665" mass="77146">MSDSGRHILAKEVEQLVRNFENLRPYKWNSLAKFLQAKRDLDGMIEKLHVQIKEDRKIARRLRLRHPRLQVAMTRAMANNDLRSRYDMDGEFMEIPIRRNEIVAELRSMVEDEKKIFNLIRAFSDGNVTGSRPSLPGKSIRPKSATENKSINQIITTLQRNTSKYYHFRDEDEKHGQSVILLGKFTEDSHKKAVEVARLVFGVTHEDAVRVNLLNERCRDSVQWDRTLLCEFTERWFTVMCGSVNKPLNKSDLGILGKRFWNTMISINGKEDWMAHEQLKAEKFWVWLAAKTYKLNLRKEISNVQDARFESYHYLLEQWLDGEIRRLYQDDTNFDHTRDLKIHHELKSFDIQKKEWEFSKSKSKLSRLVKELLRDGHSNLETTRGELLVQARGAMSKAVCLANAGDGYSDSLEFADKMLKLNGTSREAWLGKLLFELSALALLDTSRHYLQPTASELKKGERQAPEALDKLDKERKEFLATISHKPSKSPSNWRYDLYVRIDDDLKNKTGKDRERRALKDQWENAKSDYKTLERCLKLCYNLLPPSHTGRERSPEIPETHPPRGRSNETRDSESDTAPSSRKPASLKPVSTPKRRPQDVTDSSSSKPTPPARHHSRYSRDDDFSDSSVSEASMPIQKKRGIKKVMNLVQKPGSRGRSKDRTPLLE</sequence>
<gene>
    <name evidence="2" type="ORF">BELL_0018g00210</name>
</gene>
<organism evidence="2 3">
    <name type="scientific">Botrytis elliptica</name>
    <dbReference type="NCBI Taxonomy" id="278938"/>
    <lineage>
        <taxon>Eukaryota</taxon>
        <taxon>Fungi</taxon>
        <taxon>Dikarya</taxon>
        <taxon>Ascomycota</taxon>
        <taxon>Pezizomycotina</taxon>
        <taxon>Leotiomycetes</taxon>
        <taxon>Helotiales</taxon>
        <taxon>Sclerotiniaceae</taxon>
        <taxon>Botrytis</taxon>
    </lineage>
</organism>
<feature type="compositionally biased region" description="Basic and acidic residues" evidence="1">
    <location>
        <begin position="656"/>
        <end position="665"/>
    </location>
</feature>
<evidence type="ECO:0000313" key="3">
    <source>
        <dbReference type="Proteomes" id="UP000297229"/>
    </source>
</evidence>
<evidence type="ECO:0000313" key="2">
    <source>
        <dbReference type="EMBL" id="TGO79967.1"/>
    </source>
</evidence>
<reference evidence="2 3" key="1">
    <citation type="submission" date="2017-12" db="EMBL/GenBank/DDBJ databases">
        <title>Comparative genomics of Botrytis spp.</title>
        <authorList>
            <person name="Valero-Jimenez C.A."/>
            <person name="Tapia P."/>
            <person name="Veloso J."/>
            <person name="Silva-Moreno E."/>
            <person name="Staats M."/>
            <person name="Valdes J.H."/>
            <person name="Van Kan J.A.L."/>
        </authorList>
    </citation>
    <scope>NUCLEOTIDE SEQUENCE [LARGE SCALE GENOMIC DNA]</scope>
    <source>
        <strain evidence="2 3">Be9601</strain>
    </source>
</reference>